<dbReference type="AlphaFoldDB" id="A0A7Z0BB83"/>
<evidence type="ECO:0000313" key="2">
    <source>
        <dbReference type="Proteomes" id="UP000540929"/>
    </source>
</evidence>
<dbReference type="SUPFAM" id="SSF51735">
    <property type="entry name" value="NAD(P)-binding Rossmann-fold domains"/>
    <property type="match status" value="1"/>
</dbReference>
<accession>A0A7Z0BB83</accession>
<dbReference type="EC" id="4.3.1.12" evidence="1"/>
<dbReference type="RefSeq" id="WP_373565375.1">
    <property type="nucleotide sequence ID" value="NZ_JACCAS010000002.1"/>
</dbReference>
<sequence>MRAQHHAEKIHRGGQVKIWTREEIEARFDMERAVRMVEEGFIAYSRKKVQVPPIQNFRFDSVGGECCVKSAYVQGAETFAVKVSSGFYNNAELGLSSNSGLIVLFSARTGKPVALLQDEGWLTSVRTAIAGQLAARVLAPREVHGIGIIGTGLQARLQLEYLKTVTACRDVHVWEPVAQLHTRFAADMSVHGFNVRVHETAESVAADANLIVTATPSREALLRSAWVRDGTHITAVGADGPGKQELDPAIVGRAGVVVVDSIEQCSKYGEVSHALSAGLIQARQLIELGSVLAAGGRGRDDSNATQITIADLTGVAVQDAQIADSVVSEVS</sequence>
<dbReference type="InterPro" id="IPR003462">
    <property type="entry name" value="ODC_Mu_crystall"/>
</dbReference>
<dbReference type="PIRSF" id="PIRSF001439">
    <property type="entry name" value="CryM"/>
    <property type="match status" value="1"/>
</dbReference>
<gene>
    <name evidence="1" type="ORF">GGD40_006186</name>
</gene>
<evidence type="ECO:0000313" key="1">
    <source>
        <dbReference type="EMBL" id="NYH26615.1"/>
    </source>
</evidence>
<dbReference type="GO" id="GO:0005737">
    <property type="term" value="C:cytoplasm"/>
    <property type="evidence" value="ECO:0007669"/>
    <property type="project" value="TreeGrafter"/>
</dbReference>
<dbReference type="EMBL" id="JACCAS010000002">
    <property type="protein sequence ID" value="NYH26615.1"/>
    <property type="molecule type" value="Genomic_DNA"/>
</dbReference>
<dbReference type="Pfam" id="PF02423">
    <property type="entry name" value="OCD_Mu_crystall"/>
    <property type="match status" value="1"/>
</dbReference>
<comment type="caution">
    <text evidence="1">The sequence shown here is derived from an EMBL/GenBank/DDBJ whole genome shotgun (WGS) entry which is preliminary data.</text>
</comment>
<dbReference type="PANTHER" id="PTHR13812:SF19">
    <property type="entry name" value="KETIMINE REDUCTASE MU-CRYSTALLIN"/>
    <property type="match status" value="1"/>
</dbReference>
<proteinExistence type="predicted"/>
<keyword evidence="2" id="KW-1185">Reference proteome</keyword>
<name>A0A7Z0BB83_9BURK</name>
<dbReference type="InterPro" id="IPR023401">
    <property type="entry name" value="ODC_N"/>
</dbReference>
<dbReference type="Gene3D" id="3.40.50.720">
    <property type="entry name" value="NAD(P)-binding Rossmann-like Domain"/>
    <property type="match status" value="1"/>
</dbReference>
<dbReference type="Proteomes" id="UP000540929">
    <property type="component" value="Unassembled WGS sequence"/>
</dbReference>
<dbReference type="Gene3D" id="3.30.1780.10">
    <property type="entry name" value="ornithine cyclodeaminase, domain 1"/>
    <property type="match status" value="1"/>
</dbReference>
<dbReference type="PANTHER" id="PTHR13812">
    <property type="entry name" value="KETIMINE REDUCTASE MU-CRYSTALLIN"/>
    <property type="match status" value="1"/>
</dbReference>
<reference evidence="1 2" key="1">
    <citation type="submission" date="2020-07" db="EMBL/GenBank/DDBJ databases">
        <title>Exploring microbial biodiversity for novel pathways involved in the catabolism of aromatic compounds derived from lignin.</title>
        <authorList>
            <person name="Elkins J."/>
        </authorList>
    </citation>
    <scope>NUCLEOTIDE SEQUENCE [LARGE SCALE GENOMIC DNA]</scope>
    <source>
        <strain evidence="1 2">H2C3C</strain>
    </source>
</reference>
<dbReference type="NCBIfam" id="NF005296">
    <property type="entry name" value="PRK06823.1"/>
    <property type="match status" value="1"/>
</dbReference>
<protein>
    <submittedName>
        <fullName evidence="1">Ornithine cyclodeaminase</fullName>
        <ecNumber evidence="1">4.3.1.12</ecNumber>
    </submittedName>
</protein>
<dbReference type="InterPro" id="IPR036291">
    <property type="entry name" value="NAD(P)-bd_dom_sf"/>
</dbReference>
<keyword evidence="1" id="KW-0456">Lyase</keyword>
<dbReference type="GO" id="GO:0008473">
    <property type="term" value="F:ornithine cyclodeaminase activity"/>
    <property type="evidence" value="ECO:0007669"/>
    <property type="project" value="UniProtKB-EC"/>
</dbReference>
<organism evidence="1 2">
    <name type="scientific">Paraburkholderia bryophila</name>
    <dbReference type="NCBI Taxonomy" id="420952"/>
    <lineage>
        <taxon>Bacteria</taxon>
        <taxon>Pseudomonadati</taxon>
        <taxon>Pseudomonadota</taxon>
        <taxon>Betaproteobacteria</taxon>
        <taxon>Burkholderiales</taxon>
        <taxon>Burkholderiaceae</taxon>
        <taxon>Paraburkholderia</taxon>
    </lineage>
</organism>